<dbReference type="InterPro" id="IPR038943">
    <property type="entry name" value="PLDrp1-like"/>
</dbReference>
<dbReference type="Proteomes" id="UP000236161">
    <property type="component" value="Unassembled WGS sequence"/>
</dbReference>
<organism evidence="2 3">
    <name type="scientific">Apostasia shenzhenica</name>
    <dbReference type="NCBI Taxonomy" id="1088818"/>
    <lineage>
        <taxon>Eukaryota</taxon>
        <taxon>Viridiplantae</taxon>
        <taxon>Streptophyta</taxon>
        <taxon>Embryophyta</taxon>
        <taxon>Tracheophyta</taxon>
        <taxon>Spermatophyta</taxon>
        <taxon>Magnoliopsida</taxon>
        <taxon>Liliopsida</taxon>
        <taxon>Asparagales</taxon>
        <taxon>Orchidaceae</taxon>
        <taxon>Apostasioideae</taxon>
        <taxon>Apostasia</taxon>
    </lineage>
</organism>
<feature type="region of interest" description="Disordered" evidence="1">
    <location>
        <begin position="259"/>
        <end position="318"/>
    </location>
</feature>
<keyword evidence="3" id="KW-1185">Reference proteome</keyword>
<dbReference type="PANTHER" id="PTHR33971:SF1">
    <property type="entry name" value="OS02G0743600 PROTEIN"/>
    <property type="match status" value="1"/>
</dbReference>
<dbReference type="STRING" id="1088818.A0A2I0A1L0"/>
<sequence>MSFWRSGGRDTDFDDYDPTPYSGGYDIALTYGRPIPPSEETCYPVSVAGDIDYQRPNFFSGSQMSVYEAHNASRTGDCYGLLPPGQVPKPQPAYDFQPPPPPAFYSHPQPQPPYGPSGEYGSVYGGSPQHQEYGSGYDGGRQRRDEGFESRPQYGSGYGSGYGQKEQSYGFGHEVPARLGGEYGSGYRRNDDEGYGRQGYGGSEYRRSEGGGYEGGGVGYGRSDNYGYGGKTSYVGDEESGRYGILGYGEESARYKMPSYRDEDASGVYSQPSYYGGLEEQGYGRGKYGDHPDEKKKNSDSDDEKKKHRHHKHHHHRN</sequence>
<feature type="compositionally biased region" description="Basic residues" evidence="1">
    <location>
        <begin position="306"/>
        <end position="318"/>
    </location>
</feature>
<evidence type="ECO:0000313" key="2">
    <source>
        <dbReference type="EMBL" id="PKA49429.1"/>
    </source>
</evidence>
<gene>
    <name evidence="2" type="ORF">AXF42_Ash016618</name>
</gene>
<dbReference type="AlphaFoldDB" id="A0A2I0A1L0"/>
<name>A0A2I0A1L0_9ASPA</name>
<dbReference type="EMBL" id="KZ452038">
    <property type="protein sequence ID" value="PKA49429.1"/>
    <property type="molecule type" value="Genomic_DNA"/>
</dbReference>
<feature type="compositionally biased region" description="Basic and acidic residues" evidence="1">
    <location>
        <begin position="287"/>
        <end position="305"/>
    </location>
</feature>
<evidence type="ECO:0000256" key="1">
    <source>
        <dbReference type="SAM" id="MobiDB-lite"/>
    </source>
</evidence>
<accession>A0A2I0A1L0</accession>
<evidence type="ECO:0000313" key="3">
    <source>
        <dbReference type="Proteomes" id="UP000236161"/>
    </source>
</evidence>
<feature type="compositionally biased region" description="Basic and acidic residues" evidence="1">
    <location>
        <begin position="140"/>
        <end position="149"/>
    </location>
</feature>
<proteinExistence type="predicted"/>
<reference evidence="2 3" key="1">
    <citation type="journal article" date="2017" name="Nature">
        <title>The Apostasia genome and the evolution of orchids.</title>
        <authorList>
            <person name="Zhang G.Q."/>
            <person name="Liu K.W."/>
            <person name="Li Z."/>
            <person name="Lohaus R."/>
            <person name="Hsiao Y.Y."/>
            <person name="Niu S.C."/>
            <person name="Wang J.Y."/>
            <person name="Lin Y.C."/>
            <person name="Xu Q."/>
            <person name="Chen L.J."/>
            <person name="Yoshida K."/>
            <person name="Fujiwara S."/>
            <person name="Wang Z.W."/>
            <person name="Zhang Y.Q."/>
            <person name="Mitsuda N."/>
            <person name="Wang M."/>
            <person name="Liu G.H."/>
            <person name="Pecoraro L."/>
            <person name="Huang H.X."/>
            <person name="Xiao X.J."/>
            <person name="Lin M."/>
            <person name="Wu X.Y."/>
            <person name="Wu W.L."/>
            <person name="Chen Y.Y."/>
            <person name="Chang S.B."/>
            <person name="Sakamoto S."/>
            <person name="Ohme-Takagi M."/>
            <person name="Yagi M."/>
            <person name="Zeng S.J."/>
            <person name="Shen C.Y."/>
            <person name="Yeh C.M."/>
            <person name="Luo Y.B."/>
            <person name="Tsai W.C."/>
            <person name="Van de Peer Y."/>
            <person name="Liu Z.J."/>
        </authorList>
    </citation>
    <scope>NUCLEOTIDE SEQUENCE [LARGE SCALE GENOMIC DNA]</scope>
    <source>
        <strain evidence="3">cv. Shenzhen</strain>
        <tissue evidence="2">Stem</tissue>
    </source>
</reference>
<feature type="compositionally biased region" description="Pro residues" evidence="1">
    <location>
        <begin position="85"/>
        <end position="115"/>
    </location>
</feature>
<protein>
    <submittedName>
        <fullName evidence="2">Uncharacterized protein</fullName>
    </submittedName>
</protein>
<dbReference type="OrthoDB" id="783250at2759"/>
<feature type="compositionally biased region" description="Gly residues" evidence="1">
    <location>
        <begin position="210"/>
        <end position="220"/>
    </location>
</feature>
<dbReference type="PANTHER" id="PTHR33971">
    <property type="entry name" value="OS06G0232000 PROTEIN"/>
    <property type="match status" value="1"/>
</dbReference>
<feature type="region of interest" description="Disordered" evidence="1">
    <location>
        <begin position="83"/>
        <end position="227"/>
    </location>
</feature>
<dbReference type="GO" id="GO:0070300">
    <property type="term" value="F:phosphatidic acid binding"/>
    <property type="evidence" value="ECO:0007669"/>
    <property type="project" value="InterPro"/>
</dbReference>